<evidence type="ECO:0000313" key="11">
    <source>
        <dbReference type="EMBL" id="CAD7228373.1"/>
    </source>
</evidence>
<dbReference type="CDD" id="cd00183">
    <property type="entry name" value="TFIIS_I"/>
    <property type="match status" value="1"/>
</dbReference>
<feature type="compositionally biased region" description="Polar residues" evidence="10">
    <location>
        <begin position="87"/>
        <end position="103"/>
    </location>
</feature>
<reference evidence="11" key="1">
    <citation type="submission" date="2020-11" db="EMBL/GenBank/DDBJ databases">
        <authorList>
            <person name="Tran Van P."/>
        </authorList>
    </citation>
    <scope>NUCLEOTIDE SEQUENCE</scope>
</reference>
<evidence type="ECO:0000256" key="9">
    <source>
        <dbReference type="PROSITE-ProRule" id="PRU00649"/>
    </source>
</evidence>
<evidence type="ECO:0000256" key="10">
    <source>
        <dbReference type="SAM" id="MobiDB-lite"/>
    </source>
</evidence>
<keyword evidence="4" id="KW-0805">Transcription regulation</keyword>
<accession>A0A7R8WB46</accession>
<dbReference type="InterPro" id="IPR042376">
    <property type="entry name" value="MED26"/>
</dbReference>
<feature type="compositionally biased region" description="Basic residues" evidence="10">
    <location>
        <begin position="369"/>
        <end position="378"/>
    </location>
</feature>
<dbReference type="InterPro" id="IPR003617">
    <property type="entry name" value="TFIIS/CRSP70_N_sub"/>
</dbReference>
<evidence type="ECO:0000256" key="8">
    <source>
        <dbReference type="ARBA" id="ARBA00031968"/>
    </source>
</evidence>
<dbReference type="PROSITE" id="PS51319">
    <property type="entry name" value="TFIIS_N"/>
    <property type="match status" value="1"/>
</dbReference>
<dbReference type="OrthoDB" id="550309at2759"/>
<dbReference type="GO" id="GO:0006357">
    <property type="term" value="P:regulation of transcription by RNA polymerase II"/>
    <property type="evidence" value="ECO:0007669"/>
    <property type="project" value="InterPro"/>
</dbReference>
<dbReference type="Pfam" id="PF08711">
    <property type="entry name" value="Med26"/>
    <property type="match status" value="1"/>
</dbReference>
<evidence type="ECO:0000256" key="1">
    <source>
        <dbReference type="ARBA" id="ARBA00004123"/>
    </source>
</evidence>
<proteinExistence type="inferred from homology"/>
<evidence type="ECO:0000256" key="7">
    <source>
        <dbReference type="ARBA" id="ARBA00023242"/>
    </source>
</evidence>
<dbReference type="Gene3D" id="1.20.930.10">
    <property type="entry name" value="Conserved domain common to transcription factors TFIIS, elongin A, CRSP70"/>
    <property type="match status" value="1"/>
</dbReference>
<comment type="subcellular location">
    <subcellularLocation>
        <location evidence="1 9">Nucleus</location>
    </subcellularLocation>
</comment>
<keyword evidence="6" id="KW-0804">Transcription</keyword>
<comment type="similarity">
    <text evidence="2">Belongs to the Mediator complex subunit 26 family.</text>
</comment>
<dbReference type="SMART" id="SM00509">
    <property type="entry name" value="TFS2N"/>
    <property type="match status" value="1"/>
</dbReference>
<evidence type="ECO:0000256" key="2">
    <source>
        <dbReference type="ARBA" id="ARBA00009681"/>
    </source>
</evidence>
<dbReference type="PANTHER" id="PTHR15201">
    <property type="entry name" value="CRSP70"/>
    <property type="match status" value="1"/>
</dbReference>
<feature type="compositionally biased region" description="Pro residues" evidence="10">
    <location>
        <begin position="314"/>
        <end position="343"/>
    </location>
</feature>
<feature type="compositionally biased region" description="Low complexity" evidence="10">
    <location>
        <begin position="260"/>
        <end position="285"/>
    </location>
</feature>
<dbReference type="PRINTS" id="PR01217">
    <property type="entry name" value="PRICHEXTENSN"/>
</dbReference>
<feature type="region of interest" description="Disordered" evidence="10">
    <location>
        <begin position="83"/>
        <end position="224"/>
    </location>
</feature>
<dbReference type="InterPro" id="IPR017923">
    <property type="entry name" value="TFIIS_N"/>
</dbReference>
<feature type="region of interest" description="Disordered" evidence="10">
    <location>
        <begin position="257"/>
        <end position="418"/>
    </location>
</feature>
<dbReference type="EMBL" id="OB661510">
    <property type="protein sequence ID" value="CAD7228373.1"/>
    <property type="molecule type" value="Genomic_DNA"/>
</dbReference>
<feature type="compositionally biased region" description="Low complexity" evidence="10">
    <location>
        <begin position="352"/>
        <end position="368"/>
    </location>
</feature>
<keyword evidence="5" id="KW-0010">Activator</keyword>
<evidence type="ECO:0000256" key="3">
    <source>
        <dbReference type="ARBA" id="ARBA00019686"/>
    </source>
</evidence>
<dbReference type="GO" id="GO:0010628">
    <property type="term" value="P:positive regulation of gene expression"/>
    <property type="evidence" value="ECO:0007669"/>
    <property type="project" value="TreeGrafter"/>
</dbReference>
<sequence length="514" mass="55644">MQNAAVQLKDRLLTAIDQEYNVLDMGVAMEVLSSLENTKITKDMLETTRIGKIVNEMRKKTTNQYLAKRAKSLVKQWRVATGLAPTPSVTPSHKPSTNGQVSKPFSPLLKPPTSSPALVTAARPFLPTPSQEFSHNHATAPVNAANKRKRKADEAPPMDSVSLAKRPMLVNGKCDSPVTSPVSSAGSATISPPTPPSHISPPVGLDPVPPPTVKRRKVPQRLTQTDALRAAFQSRAKLGGVKTTTELLESVVPDYVQSKSAPSTPTLNSLSSSISRLPPSGARPPSRGPRGHHDGSTAGGKEFLMNQYLEHCQPTPPTPPPSEPSVPPSPPLPPTPTPPPPVTKPKEDMEVSTMTSEETGLSGETTTRIRIKIGRRKAVTPPSSTAAASCPQVPRKVPLSAEPLPPPVPSPRRKTYASVEEEISDVLSQLPPVPDPTELGVSLWTEREEDDDELEGPCEQTVSRISVNQLHSQDVPGVNGHFDHENRFRRWHEMFSQRSHQDSVLPILPYTVIK</sequence>
<evidence type="ECO:0000256" key="5">
    <source>
        <dbReference type="ARBA" id="ARBA00023159"/>
    </source>
</evidence>
<protein>
    <recommendedName>
        <fullName evidence="3">Mediator of RNA polymerase II transcription subunit 26</fullName>
    </recommendedName>
    <alternativeName>
        <fullName evidence="8">Mediator complex subunit 26</fullName>
    </alternativeName>
</protein>
<dbReference type="GO" id="GO:0003712">
    <property type="term" value="F:transcription coregulator activity"/>
    <property type="evidence" value="ECO:0007669"/>
    <property type="project" value="TreeGrafter"/>
</dbReference>
<dbReference type="GO" id="GO:0016592">
    <property type="term" value="C:mediator complex"/>
    <property type="evidence" value="ECO:0007669"/>
    <property type="project" value="InterPro"/>
</dbReference>
<dbReference type="InterPro" id="IPR035441">
    <property type="entry name" value="TFIIS/LEDGF_dom_sf"/>
</dbReference>
<keyword evidence="7 9" id="KW-0539">Nucleus</keyword>
<evidence type="ECO:0000256" key="4">
    <source>
        <dbReference type="ARBA" id="ARBA00023015"/>
    </source>
</evidence>
<dbReference type="GO" id="GO:0070847">
    <property type="term" value="C:core mediator complex"/>
    <property type="evidence" value="ECO:0007669"/>
    <property type="project" value="TreeGrafter"/>
</dbReference>
<feature type="compositionally biased region" description="Low complexity" evidence="10">
    <location>
        <begin position="380"/>
        <end position="389"/>
    </location>
</feature>
<dbReference type="SUPFAM" id="SSF47676">
    <property type="entry name" value="Conserved domain common to transcription factors TFIIS, elongin A, CRSP70"/>
    <property type="match status" value="1"/>
</dbReference>
<gene>
    <name evidence="11" type="ORF">CTOB1V02_LOCUS6257</name>
</gene>
<dbReference type="AlphaFoldDB" id="A0A7R8WB46"/>
<name>A0A7R8WB46_9CRUS</name>
<dbReference type="PANTHER" id="PTHR15201:SF1">
    <property type="entry name" value="MEDIATOR OF RNA POLYMERASE II TRANSCRIPTION SUBUNIT 26"/>
    <property type="match status" value="1"/>
</dbReference>
<evidence type="ECO:0000256" key="6">
    <source>
        <dbReference type="ARBA" id="ARBA00023163"/>
    </source>
</evidence>
<feature type="compositionally biased region" description="Polar residues" evidence="10">
    <location>
        <begin position="128"/>
        <end position="137"/>
    </location>
</feature>
<organism evidence="11">
    <name type="scientific">Cyprideis torosa</name>
    <dbReference type="NCBI Taxonomy" id="163714"/>
    <lineage>
        <taxon>Eukaryota</taxon>
        <taxon>Metazoa</taxon>
        <taxon>Ecdysozoa</taxon>
        <taxon>Arthropoda</taxon>
        <taxon>Crustacea</taxon>
        <taxon>Oligostraca</taxon>
        <taxon>Ostracoda</taxon>
        <taxon>Podocopa</taxon>
        <taxon>Podocopida</taxon>
        <taxon>Cytherocopina</taxon>
        <taxon>Cytheroidea</taxon>
        <taxon>Cytherideidae</taxon>
        <taxon>Cyprideis</taxon>
    </lineage>
</organism>